<feature type="transmembrane region" description="Helical" evidence="6">
    <location>
        <begin position="119"/>
        <end position="140"/>
    </location>
</feature>
<name>A0A1A9V452_GLOAU</name>
<evidence type="ECO:0000256" key="2">
    <source>
        <dbReference type="ARBA" id="ARBA00022475"/>
    </source>
</evidence>
<keyword evidence="5 6" id="KW-0472">Membrane</keyword>
<evidence type="ECO:0000256" key="5">
    <source>
        <dbReference type="ARBA" id="ARBA00023136"/>
    </source>
</evidence>
<keyword evidence="2" id="KW-1003">Cell membrane</keyword>
<keyword evidence="8" id="KW-1185">Reference proteome</keyword>
<dbReference type="Pfam" id="PF08395">
    <property type="entry name" value="7tm_7"/>
    <property type="match status" value="1"/>
</dbReference>
<evidence type="ECO:0000256" key="6">
    <source>
        <dbReference type="SAM" id="Phobius"/>
    </source>
</evidence>
<proteinExistence type="predicted"/>
<evidence type="ECO:0000256" key="1">
    <source>
        <dbReference type="ARBA" id="ARBA00004651"/>
    </source>
</evidence>
<dbReference type="STRING" id="7395.A0A1A9V452"/>
<accession>A0A1A9V452</accession>
<dbReference type="VEuPathDB" id="VectorBase:GAUT025297"/>
<dbReference type="Proteomes" id="UP000078200">
    <property type="component" value="Unassembled WGS sequence"/>
</dbReference>
<dbReference type="AlphaFoldDB" id="A0A1A9V452"/>
<organism evidence="7 8">
    <name type="scientific">Glossina austeni</name>
    <name type="common">Savannah tsetse fly</name>
    <dbReference type="NCBI Taxonomy" id="7395"/>
    <lineage>
        <taxon>Eukaryota</taxon>
        <taxon>Metazoa</taxon>
        <taxon>Ecdysozoa</taxon>
        <taxon>Arthropoda</taxon>
        <taxon>Hexapoda</taxon>
        <taxon>Insecta</taxon>
        <taxon>Pterygota</taxon>
        <taxon>Neoptera</taxon>
        <taxon>Endopterygota</taxon>
        <taxon>Diptera</taxon>
        <taxon>Brachycera</taxon>
        <taxon>Muscomorpha</taxon>
        <taxon>Hippoboscoidea</taxon>
        <taxon>Glossinidae</taxon>
        <taxon>Glossina</taxon>
    </lineage>
</organism>
<dbReference type="InterPro" id="IPR013604">
    <property type="entry name" value="7TM_chemorcpt"/>
</dbReference>
<dbReference type="GO" id="GO:0005886">
    <property type="term" value="C:plasma membrane"/>
    <property type="evidence" value="ECO:0007669"/>
    <property type="project" value="UniProtKB-SubCell"/>
</dbReference>
<reference evidence="7" key="1">
    <citation type="submission" date="2020-05" db="UniProtKB">
        <authorList>
            <consortium name="EnsemblMetazoa"/>
        </authorList>
    </citation>
    <scope>IDENTIFICATION</scope>
    <source>
        <strain evidence="7">TTRI</strain>
    </source>
</reference>
<dbReference type="EnsemblMetazoa" id="GAUT025297-RA">
    <property type="protein sequence ID" value="GAUT025297-PA"/>
    <property type="gene ID" value="GAUT025297"/>
</dbReference>
<evidence type="ECO:0000313" key="7">
    <source>
        <dbReference type="EnsemblMetazoa" id="GAUT025297-PA"/>
    </source>
</evidence>
<evidence type="ECO:0000256" key="3">
    <source>
        <dbReference type="ARBA" id="ARBA00022692"/>
    </source>
</evidence>
<feature type="transmembrane region" description="Helical" evidence="6">
    <location>
        <begin position="45"/>
        <end position="65"/>
    </location>
</feature>
<comment type="subcellular location">
    <subcellularLocation>
        <location evidence="1">Cell membrane</location>
        <topology evidence="1">Multi-pass membrane protein</topology>
    </subcellularLocation>
</comment>
<dbReference type="GO" id="GO:0050909">
    <property type="term" value="P:sensory perception of taste"/>
    <property type="evidence" value="ECO:0007669"/>
    <property type="project" value="InterPro"/>
</dbReference>
<keyword evidence="3 6" id="KW-0812">Transmembrane</keyword>
<evidence type="ECO:0000256" key="4">
    <source>
        <dbReference type="ARBA" id="ARBA00022989"/>
    </source>
</evidence>
<protein>
    <submittedName>
        <fullName evidence="7">Uncharacterized protein</fullName>
    </submittedName>
</protein>
<keyword evidence="4 6" id="KW-1133">Transmembrane helix</keyword>
<evidence type="ECO:0000313" key="8">
    <source>
        <dbReference type="Proteomes" id="UP000078200"/>
    </source>
</evidence>
<sequence>MKEQYRYKHGYTFHCNIGIPQFLGIYPQNLSAYRNKHSLAASKNGSFLVVIVMIWIIVCHNTFILSQSEGNDQREASHNGQKSFAKDCINVEKVKERLTNICQLHNEICELVQTLHKMWTYPILALMAYGFLIFTAQLYFMYCVTQHQLSGVITILYIKKI</sequence>